<dbReference type="PROSITE" id="PS00138">
    <property type="entry name" value="SUBTILASE_SER"/>
    <property type="match status" value="1"/>
</dbReference>
<dbReference type="CDD" id="cd04842">
    <property type="entry name" value="Peptidases_S8_Kp43_protease"/>
    <property type="match status" value="1"/>
</dbReference>
<evidence type="ECO:0000256" key="7">
    <source>
        <dbReference type="RuleBase" id="RU003355"/>
    </source>
</evidence>
<dbReference type="Gene3D" id="2.60.120.380">
    <property type="match status" value="1"/>
</dbReference>
<dbReference type="GO" id="GO:0004252">
    <property type="term" value="F:serine-type endopeptidase activity"/>
    <property type="evidence" value="ECO:0000318"/>
    <property type="project" value="GO_Central"/>
</dbReference>
<dbReference type="InterPro" id="IPR022398">
    <property type="entry name" value="Peptidase_S8_His-AS"/>
</dbReference>
<dbReference type="InterPro" id="IPR023827">
    <property type="entry name" value="Peptidase_S8_Asp-AS"/>
</dbReference>
<feature type="transmembrane region" description="Helical" evidence="8">
    <location>
        <begin position="956"/>
        <end position="978"/>
    </location>
</feature>
<reference evidence="10" key="1">
    <citation type="submission" date="2006-10" db="EMBL/GenBank/DDBJ databases">
        <authorList>
            <person name="Amadeo P."/>
            <person name="Zhao Q."/>
            <person name="Wortman J."/>
            <person name="Fraser-Liggett C."/>
            <person name="Carlton J."/>
        </authorList>
    </citation>
    <scope>NUCLEOTIDE SEQUENCE</scope>
    <source>
        <strain evidence="10">G3</strain>
    </source>
</reference>
<keyword evidence="8" id="KW-1133">Transmembrane helix</keyword>
<dbReference type="InterPro" id="IPR008979">
    <property type="entry name" value="Galactose-bd-like_sf"/>
</dbReference>
<accession>A2FW24</accession>
<name>A2FW24_TRIV3</name>
<dbReference type="GO" id="GO:0006508">
    <property type="term" value="P:proteolysis"/>
    <property type="evidence" value="ECO:0000318"/>
    <property type="project" value="GO_Central"/>
</dbReference>
<dbReference type="PROSITE" id="PS51892">
    <property type="entry name" value="SUBTILASE"/>
    <property type="match status" value="1"/>
</dbReference>
<evidence type="ECO:0000313" key="11">
    <source>
        <dbReference type="Proteomes" id="UP000001542"/>
    </source>
</evidence>
<evidence type="ECO:0000259" key="9">
    <source>
        <dbReference type="Pfam" id="PF00082"/>
    </source>
</evidence>
<evidence type="ECO:0000313" key="10">
    <source>
        <dbReference type="EMBL" id="EAX90895.1"/>
    </source>
</evidence>
<dbReference type="PANTHER" id="PTHR43399:SF4">
    <property type="entry name" value="CELL WALL-ASSOCIATED PROTEASE"/>
    <property type="match status" value="1"/>
</dbReference>
<evidence type="ECO:0000256" key="5">
    <source>
        <dbReference type="PIRSR" id="PIRSR615500-1"/>
    </source>
</evidence>
<dbReference type="Pfam" id="PF00082">
    <property type="entry name" value="Peptidase_S8"/>
    <property type="match status" value="1"/>
</dbReference>
<dbReference type="VEuPathDB" id="TrichDB:TVAG_376790"/>
<dbReference type="InterPro" id="IPR051048">
    <property type="entry name" value="Peptidase_S8/S53_subtilisin"/>
</dbReference>
<sequence>MIKDSLFDYSKLNPIKNEGAVNGGLFMLQFTALTKTINTEFYQKKYNIDFKGNGCDRKGTCKIELTSKQAKALLEEPSSFNLYSLDYDFSQKPRDFPTSFIVLASDDWIPSDSSIRYNSLSTNIFQVENVQNIGHLLRDPRVGPIFKSAPLKYFNRFNTGLIQTGDAAGTLEGDSYEIKRKFNDLGLTGKNQIVNLVDTGIDEFHPFFYDDRMRAPRSDANNLNFDLNHRKIVSIYNASDYKDDKSGHGTHCAGNILGKADCETCPINKYRGMAPDAKLFVVDVSKVGEQGLSIAFNPITMAKNLSEKVDSHISSNSWGSSTPIPLFSYLYDLAASTVRDFLYVFAAGNDGQEGVMTISSPSDAKNVLSVTASTMPEAAQKKLYQLMNLSFVSSDGYVSVSVNKTGDNTLLLQNELDDPSWKWSNIKLAEMSDFENLPETEAKGRVILLDSIKFTGTNRSYVDICDAALRFDRLGAVGVVYNGTKANNFCHHLGISFDIPVFFTLHGGFDDLMRLSENDTTVSLKKVLNEKSMLKMESAFFSSMGPTLKGQNKPDVILPGFFTVSADSGDPEIEEKRSLKSLITMSGTSMATPLMAGTATLIRDFFSNGYYRDLKEDNSSSVKPSSALLRATAISSARSISNMITPNIIEGFGMPNLNNVFPFDRYEEYGFRFVDNVVINPKEAHNYEIQVDNDKSDLTVTLSYIDPVPDMLSLGENAQLLYNALVADLDLSVVSPSGKVFRPNSNAGDFLNTNERIIIDKAKVEVGKYKVFVTANNYEVYDQKPSYALTVTGGFPHKDFAKFDLKKTEKSECSYCNGECQSGFCKCNSADLAGTYCESRVSDVQLNKVVSDKLTKGKINYYKVTFSNKANSHPPFMQFIIQDLAFLIVSDQPIKNLFEHGQETIPLVDKQTLIPLNDKVSTVYMAMYTVIKSQNIQFACFGGDGKLSSPVASNSLVWVSFVFSALGLVILSFALYLIKCKKNYNQFNDNDNEPNVLTV</sequence>
<protein>
    <submittedName>
        <fullName evidence="10">Clan SB, family S8, subtilisin-like serine peptidase</fullName>
    </submittedName>
</protein>
<feature type="active site" description="Charge relay system" evidence="5 6">
    <location>
        <position position="589"/>
    </location>
</feature>
<dbReference type="InParanoid" id="A2FW24"/>
<organism evidence="10 11">
    <name type="scientific">Trichomonas vaginalis (strain ATCC PRA-98 / G3)</name>
    <dbReference type="NCBI Taxonomy" id="412133"/>
    <lineage>
        <taxon>Eukaryota</taxon>
        <taxon>Metamonada</taxon>
        <taxon>Parabasalia</taxon>
        <taxon>Trichomonadida</taxon>
        <taxon>Trichomonadidae</taxon>
        <taxon>Trichomonas</taxon>
    </lineage>
</organism>
<dbReference type="InterPro" id="IPR015500">
    <property type="entry name" value="Peptidase_S8_subtilisin-rel"/>
</dbReference>
<feature type="domain" description="Peptidase S8/S53" evidence="9">
    <location>
        <begin position="189"/>
        <end position="637"/>
    </location>
</feature>
<dbReference type="PRINTS" id="PR00723">
    <property type="entry name" value="SUBTILISIN"/>
</dbReference>
<dbReference type="PANTHER" id="PTHR43399">
    <property type="entry name" value="SUBTILISIN-RELATED"/>
    <property type="match status" value="1"/>
</dbReference>
<feature type="active site" description="Charge relay system" evidence="5 6">
    <location>
        <position position="248"/>
    </location>
</feature>
<comment type="similarity">
    <text evidence="1 6 7">Belongs to the peptidase S8 family.</text>
</comment>
<dbReference type="InterPro" id="IPR036852">
    <property type="entry name" value="Peptidase_S8/S53_dom_sf"/>
</dbReference>
<dbReference type="KEGG" id="tva:4748587"/>
<keyword evidence="8" id="KW-0812">Transmembrane</keyword>
<keyword evidence="3 6" id="KW-0378">Hydrolase</keyword>
<keyword evidence="8" id="KW-0472">Membrane</keyword>
<keyword evidence="11" id="KW-1185">Reference proteome</keyword>
<evidence type="ECO:0000256" key="6">
    <source>
        <dbReference type="PROSITE-ProRule" id="PRU01240"/>
    </source>
</evidence>
<keyword evidence="4 6" id="KW-0720">Serine protease</keyword>
<dbReference type="RefSeq" id="XP_001303825.1">
    <property type="nucleotide sequence ID" value="XM_001303824.1"/>
</dbReference>
<proteinExistence type="inferred from homology"/>
<dbReference type="SUPFAM" id="SSF52743">
    <property type="entry name" value="Subtilisin-like"/>
    <property type="match status" value="1"/>
</dbReference>
<dbReference type="PROSITE" id="PS00136">
    <property type="entry name" value="SUBTILASE_ASP"/>
    <property type="match status" value="1"/>
</dbReference>
<dbReference type="AlphaFoldDB" id="A2FW24"/>
<dbReference type="PROSITE" id="PS00137">
    <property type="entry name" value="SUBTILASE_HIS"/>
    <property type="match status" value="1"/>
</dbReference>
<reference evidence="10" key="2">
    <citation type="journal article" date="2007" name="Science">
        <title>Draft genome sequence of the sexually transmitted pathogen Trichomonas vaginalis.</title>
        <authorList>
            <person name="Carlton J.M."/>
            <person name="Hirt R.P."/>
            <person name="Silva J.C."/>
            <person name="Delcher A.L."/>
            <person name="Schatz M."/>
            <person name="Zhao Q."/>
            <person name="Wortman J.R."/>
            <person name="Bidwell S.L."/>
            <person name="Alsmark U.C.M."/>
            <person name="Besteiro S."/>
            <person name="Sicheritz-Ponten T."/>
            <person name="Noel C.J."/>
            <person name="Dacks J.B."/>
            <person name="Foster P.G."/>
            <person name="Simillion C."/>
            <person name="Van de Peer Y."/>
            <person name="Miranda-Saavedra D."/>
            <person name="Barton G.J."/>
            <person name="Westrop G.D."/>
            <person name="Mueller S."/>
            <person name="Dessi D."/>
            <person name="Fiori P.L."/>
            <person name="Ren Q."/>
            <person name="Paulsen I."/>
            <person name="Zhang H."/>
            <person name="Bastida-Corcuera F.D."/>
            <person name="Simoes-Barbosa A."/>
            <person name="Brown M.T."/>
            <person name="Hayes R.D."/>
            <person name="Mukherjee M."/>
            <person name="Okumura C.Y."/>
            <person name="Schneider R."/>
            <person name="Smith A.J."/>
            <person name="Vanacova S."/>
            <person name="Villalvazo M."/>
            <person name="Haas B.J."/>
            <person name="Pertea M."/>
            <person name="Feldblyum T.V."/>
            <person name="Utterback T.R."/>
            <person name="Shu C.L."/>
            <person name="Osoegawa K."/>
            <person name="de Jong P.J."/>
            <person name="Hrdy I."/>
            <person name="Horvathova L."/>
            <person name="Zubacova Z."/>
            <person name="Dolezal P."/>
            <person name="Malik S.B."/>
            <person name="Logsdon J.M. Jr."/>
            <person name="Henze K."/>
            <person name="Gupta A."/>
            <person name="Wang C.C."/>
            <person name="Dunne R.L."/>
            <person name="Upcroft J.A."/>
            <person name="Upcroft P."/>
            <person name="White O."/>
            <person name="Salzberg S.L."/>
            <person name="Tang P."/>
            <person name="Chiu C.-H."/>
            <person name="Lee Y.-S."/>
            <person name="Embley T.M."/>
            <person name="Coombs G.H."/>
            <person name="Mottram J.C."/>
            <person name="Tachezy J."/>
            <person name="Fraser-Liggett C.M."/>
            <person name="Johnson P.J."/>
        </authorList>
    </citation>
    <scope>NUCLEOTIDE SEQUENCE [LARGE SCALE GENOMIC DNA]</scope>
    <source>
        <strain evidence="10">G3</strain>
    </source>
</reference>
<dbReference type="InterPro" id="IPR023828">
    <property type="entry name" value="Peptidase_S8_Ser-AS"/>
</dbReference>
<dbReference type="SUPFAM" id="SSF49785">
    <property type="entry name" value="Galactose-binding domain-like"/>
    <property type="match status" value="1"/>
</dbReference>
<dbReference type="OrthoDB" id="509353at2759"/>
<keyword evidence="2 6" id="KW-0645">Protease</keyword>
<evidence type="ECO:0000256" key="1">
    <source>
        <dbReference type="ARBA" id="ARBA00011073"/>
    </source>
</evidence>
<gene>
    <name evidence="10" type="ORF">TVAG_376790</name>
</gene>
<dbReference type="EMBL" id="DS114075">
    <property type="protein sequence ID" value="EAX90895.1"/>
    <property type="molecule type" value="Genomic_DNA"/>
</dbReference>
<evidence type="ECO:0000256" key="3">
    <source>
        <dbReference type="ARBA" id="ARBA00022801"/>
    </source>
</evidence>
<dbReference type="Proteomes" id="UP000001542">
    <property type="component" value="Unassembled WGS sequence"/>
</dbReference>
<dbReference type="InterPro" id="IPR000209">
    <property type="entry name" value="Peptidase_S8/S53_dom"/>
</dbReference>
<dbReference type="VEuPathDB" id="TrichDB:TVAGG3_0623410"/>
<feature type="active site" description="Charge relay system" evidence="5 6">
    <location>
        <position position="198"/>
    </location>
</feature>
<evidence type="ECO:0000256" key="4">
    <source>
        <dbReference type="ARBA" id="ARBA00022825"/>
    </source>
</evidence>
<dbReference type="InterPro" id="IPR034058">
    <property type="entry name" value="TagA/B/C/D_pept_dom"/>
</dbReference>
<evidence type="ECO:0000256" key="2">
    <source>
        <dbReference type="ARBA" id="ARBA00022670"/>
    </source>
</evidence>
<evidence type="ECO:0000256" key="8">
    <source>
        <dbReference type="SAM" id="Phobius"/>
    </source>
</evidence>
<dbReference type="Gene3D" id="3.40.50.200">
    <property type="entry name" value="Peptidase S8/S53 domain"/>
    <property type="match status" value="2"/>
</dbReference>